<dbReference type="RefSeq" id="WP_111387237.1">
    <property type="nucleotide sequence ID" value="NZ_NPEW01000212.1"/>
</dbReference>
<dbReference type="InterPro" id="IPR051803">
    <property type="entry name" value="TA_system_RelE-like_toxin"/>
</dbReference>
<protein>
    <submittedName>
        <fullName evidence="3">Uncharacterized protein</fullName>
    </submittedName>
</protein>
<dbReference type="InterPro" id="IPR035093">
    <property type="entry name" value="RelE/ParE_toxin_dom_sf"/>
</dbReference>
<dbReference type="Pfam" id="PF05016">
    <property type="entry name" value="ParE_toxin"/>
    <property type="match status" value="1"/>
</dbReference>
<accession>A0A327JZJ2</accession>
<dbReference type="AlphaFoldDB" id="A0A327JZJ2"/>
<reference evidence="4" key="1">
    <citation type="submission" date="2018-10" db="EMBL/GenBank/DDBJ databases">
        <authorList>
            <person name="Peiro R."/>
            <person name="Begona"/>
            <person name="Cbmso G."/>
            <person name="Lopez M."/>
            <person name="Gonzalez S."/>
            <person name="Sacristan E."/>
            <person name="Castillo E."/>
        </authorList>
    </citation>
    <scope>NUCLEOTIDE SEQUENCE [LARGE SCALE GENOMIC DNA]</scope>
</reference>
<gene>
    <name evidence="3" type="ORF">RHODGE_RHODGE_02896</name>
</gene>
<comment type="similarity">
    <text evidence="1">Belongs to the RelE toxin family.</text>
</comment>
<dbReference type="InterPro" id="IPR007712">
    <property type="entry name" value="RelE/ParE_toxin"/>
</dbReference>
<dbReference type="PANTHER" id="PTHR33755:SF6">
    <property type="entry name" value="PLASMID STABILIZATION SYSTEM PROTEIN"/>
    <property type="match status" value="1"/>
</dbReference>
<dbReference type="OrthoDB" id="8369899at2"/>
<evidence type="ECO:0000256" key="2">
    <source>
        <dbReference type="ARBA" id="ARBA00022649"/>
    </source>
</evidence>
<sequence>MASVFLTPRAETDLFEVWAGIAAENSAAADGLLRRIMHKVELAADNPLMGVARPELAPSARILIEGRYIIIYEPIPQGVLVVAVVHGMRDPASWLDESP</sequence>
<dbReference type="Gene3D" id="3.30.2310.20">
    <property type="entry name" value="RelE-like"/>
    <property type="match status" value="1"/>
</dbReference>
<dbReference type="PANTHER" id="PTHR33755">
    <property type="entry name" value="TOXIN PARE1-RELATED"/>
    <property type="match status" value="1"/>
</dbReference>
<name>A0A327JZJ2_9BRAD</name>
<proteinExistence type="inferred from homology"/>
<dbReference type="Proteomes" id="UP000289200">
    <property type="component" value="Unassembled WGS sequence"/>
</dbReference>
<evidence type="ECO:0000313" key="4">
    <source>
        <dbReference type="Proteomes" id="UP000289200"/>
    </source>
</evidence>
<evidence type="ECO:0000256" key="1">
    <source>
        <dbReference type="ARBA" id="ARBA00006226"/>
    </source>
</evidence>
<dbReference type="EMBL" id="UWOC01000152">
    <property type="protein sequence ID" value="VCU09727.1"/>
    <property type="molecule type" value="Genomic_DNA"/>
</dbReference>
<comment type="caution">
    <text evidence="3">The sequence shown here is derived from an EMBL/GenBank/DDBJ whole genome shotgun (WGS) entry which is preliminary data.</text>
</comment>
<evidence type="ECO:0000313" key="3">
    <source>
        <dbReference type="EMBL" id="VCU09727.1"/>
    </source>
</evidence>
<organism evidence="3 4">
    <name type="scientific">Rhodoplanes serenus</name>
    <dbReference type="NCBI Taxonomy" id="200615"/>
    <lineage>
        <taxon>Bacteria</taxon>
        <taxon>Pseudomonadati</taxon>
        <taxon>Pseudomonadota</taxon>
        <taxon>Alphaproteobacteria</taxon>
        <taxon>Hyphomicrobiales</taxon>
        <taxon>Nitrobacteraceae</taxon>
        <taxon>Rhodoplanes</taxon>
    </lineage>
</organism>
<keyword evidence="4" id="KW-1185">Reference proteome</keyword>
<keyword evidence="2" id="KW-1277">Toxin-antitoxin system</keyword>